<keyword evidence="4" id="KW-1185">Reference proteome</keyword>
<feature type="compositionally biased region" description="Polar residues" evidence="1">
    <location>
        <begin position="64"/>
        <end position="76"/>
    </location>
</feature>
<feature type="region of interest" description="Disordered" evidence="1">
    <location>
        <begin position="26"/>
        <end position="80"/>
    </location>
</feature>
<accession>A0A8W8M6X9</accession>
<sequence length="272" mass="31015">MKTTLALVTLLFVLVFYGQFVSAQEEPREATEVDSQTDAADAIRSEEVPVDPERNLAETPEGRIQSSDSYQSSHNPDGSIYGKYNSKECCWERGPRAPGIRVGDRSQSEEIRRKIEYVLSKNVAVKQAVSKHAMNCEKSHWSSKGLSDNCPSEYKRATEIRLAGKTCYIVRPHQQCVTYRRCYSRRPCAGRNISKRPIADRGSLPVLVSRRRVSPKEDPCDGAYMRSSTCLPDGYRTFPVWIYCDYCRFKLINLELPQCCSCKRYQECIPQN</sequence>
<dbReference type="EnsemblMetazoa" id="G31513.1">
    <property type="protein sequence ID" value="G31513.1:cds"/>
    <property type="gene ID" value="G31513"/>
</dbReference>
<dbReference type="Proteomes" id="UP000005408">
    <property type="component" value="Unassembled WGS sequence"/>
</dbReference>
<evidence type="ECO:0000313" key="4">
    <source>
        <dbReference type="Proteomes" id="UP000005408"/>
    </source>
</evidence>
<protein>
    <submittedName>
        <fullName evidence="3">Uncharacterized protein</fullName>
    </submittedName>
</protein>
<dbReference type="OrthoDB" id="6195153at2759"/>
<keyword evidence="2" id="KW-0732">Signal</keyword>
<organism evidence="3 4">
    <name type="scientific">Magallana gigas</name>
    <name type="common">Pacific oyster</name>
    <name type="synonym">Crassostrea gigas</name>
    <dbReference type="NCBI Taxonomy" id="29159"/>
    <lineage>
        <taxon>Eukaryota</taxon>
        <taxon>Metazoa</taxon>
        <taxon>Spiralia</taxon>
        <taxon>Lophotrochozoa</taxon>
        <taxon>Mollusca</taxon>
        <taxon>Bivalvia</taxon>
        <taxon>Autobranchia</taxon>
        <taxon>Pteriomorphia</taxon>
        <taxon>Ostreida</taxon>
        <taxon>Ostreoidea</taxon>
        <taxon>Ostreidae</taxon>
        <taxon>Magallana</taxon>
    </lineage>
</organism>
<dbReference type="AlphaFoldDB" id="A0A8W8M6X9"/>
<reference evidence="3" key="1">
    <citation type="submission" date="2022-08" db="UniProtKB">
        <authorList>
            <consortium name="EnsemblMetazoa"/>
        </authorList>
    </citation>
    <scope>IDENTIFICATION</scope>
    <source>
        <strain evidence="3">05x7-T-G4-1.051#20</strain>
    </source>
</reference>
<feature type="compositionally biased region" description="Basic and acidic residues" evidence="1">
    <location>
        <begin position="41"/>
        <end position="56"/>
    </location>
</feature>
<name>A0A8W8M6X9_MAGGI</name>
<feature type="chain" id="PRO_5036474554" evidence="2">
    <location>
        <begin position="24"/>
        <end position="272"/>
    </location>
</feature>
<feature type="signal peptide" evidence="2">
    <location>
        <begin position="1"/>
        <end position="23"/>
    </location>
</feature>
<proteinExistence type="predicted"/>
<evidence type="ECO:0000313" key="3">
    <source>
        <dbReference type="EnsemblMetazoa" id="G31513.1:cds"/>
    </source>
</evidence>
<evidence type="ECO:0000256" key="2">
    <source>
        <dbReference type="SAM" id="SignalP"/>
    </source>
</evidence>
<evidence type="ECO:0000256" key="1">
    <source>
        <dbReference type="SAM" id="MobiDB-lite"/>
    </source>
</evidence>